<name>A0A1A9B3N9_9ACTN</name>
<evidence type="ECO:0000313" key="1">
    <source>
        <dbReference type="EMBL" id="SBT63644.1"/>
    </source>
</evidence>
<proteinExistence type="predicted"/>
<dbReference type="EMBL" id="FLRH01000003">
    <property type="protein sequence ID" value="SBT63644.1"/>
    <property type="molecule type" value="Genomic_DNA"/>
</dbReference>
<reference evidence="2" key="1">
    <citation type="submission" date="2016-06" db="EMBL/GenBank/DDBJ databases">
        <authorList>
            <person name="Varghese N."/>
            <person name="Submissions Spin"/>
        </authorList>
    </citation>
    <scope>NUCLEOTIDE SEQUENCE [LARGE SCALE GENOMIC DNA]</scope>
    <source>
        <strain evidence="2">DSM 45794</strain>
    </source>
</reference>
<dbReference type="Proteomes" id="UP000199558">
    <property type="component" value="Unassembled WGS sequence"/>
</dbReference>
<evidence type="ECO:0000313" key="2">
    <source>
        <dbReference type="Proteomes" id="UP000199558"/>
    </source>
</evidence>
<dbReference type="STRING" id="946078.GA0070622_0599"/>
<sequence length="332" mass="37857">MEVAEGPPLLPGGCRDDNALVRFCYHIQSHRSPDQLTRLVHAVKRYSPDSIVHISHDVNGAPLDLSELRTLRDVTVQYHEGGYGDFSHVDRYMAAVDWLNGEGVQVDWLVNITGQDYPIRPLDQAEAELIGSGADGFMEYWDAFGPESHWPQRRVRSRYHFQHRRLRGLSPRAKKLLRPVQAVNRIQPLMRVHVSYGLVVGRRARTPFGPDLRLHGGSAFSSLTWPVVAYLREYFDRRPDVVDYFRHCLSPVEAVFQTIVCSADRFNLVPDCKRYFDFRNSTFNHPKSLTADDLPRALASGAHFARKFDYERNPELLDVLDAHLAAAATPRA</sequence>
<gene>
    <name evidence="1" type="ORF">GA0070622_0599</name>
</gene>
<keyword evidence="2" id="KW-1185">Reference proteome</keyword>
<organism evidence="1 2">
    <name type="scientific">Micromonospora sediminicola</name>
    <dbReference type="NCBI Taxonomy" id="946078"/>
    <lineage>
        <taxon>Bacteria</taxon>
        <taxon>Bacillati</taxon>
        <taxon>Actinomycetota</taxon>
        <taxon>Actinomycetes</taxon>
        <taxon>Micromonosporales</taxon>
        <taxon>Micromonosporaceae</taxon>
        <taxon>Micromonospora</taxon>
    </lineage>
</organism>
<dbReference type="AlphaFoldDB" id="A0A1A9B3N9"/>
<accession>A0A1A9B3N9</accession>
<protein>
    <recommendedName>
        <fullName evidence="3">Core-2/I-Branching enzyme</fullName>
    </recommendedName>
</protein>
<evidence type="ECO:0008006" key="3">
    <source>
        <dbReference type="Google" id="ProtNLM"/>
    </source>
</evidence>